<dbReference type="InterPro" id="IPR003593">
    <property type="entry name" value="AAA+_ATPase"/>
</dbReference>
<dbReference type="GO" id="GO:0016787">
    <property type="term" value="F:hydrolase activity"/>
    <property type="evidence" value="ECO:0007669"/>
    <property type="project" value="UniProtKB-KW"/>
</dbReference>
<dbReference type="Pfam" id="PF03796">
    <property type="entry name" value="DnaB_C"/>
    <property type="match status" value="1"/>
</dbReference>
<evidence type="ECO:0000256" key="9">
    <source>
        <dbReference type="ARBA" id="ARBA00023125"/>
    </source>
</evidence>
<comment type="similarity">
    <text evidence="1 13">Belongs to the helicase family. DnaB subfamily.</text>
</comment>
<evidence type="ECO:0000256" key="12">
    <source>
        <dbReference type="NCBIfam" id="TIGR00665"/>
    </source>
</evidence>
<evidence type="ECO:0000256" key="10">
    <source>
        <dbReference type="ARBA" id="ARBA00023235"/>
    </source>
</evidence>
<dbReference type="InterPro" id="IPR007694">
    <property type="entry name" value="DNA_helicase_DnaB-like_C"/>
</dbReference>
<keyword evidence="15" id="KW-0614">Plasmid</keyword>
<dbReference type="InterPro" id="IPR016136">
    <property type="entry name" value="DNA_helicase_N/primase_C"/>
</dbReference>
<dbReference type="InterPro" id="IPR027417">
    <property type="entry name" value="P-loop_NTPase"/>
</dbReference>
<dbReference type="RefSeq" id="WP_158202618.1">
    <property type="nucleotide sequence ID" value="NZ_CP046974.1"/>
</dbReference>
<dbReference type="GO" id="GO:0005829">
    <property type="term" value="C:cytosol"/>
    <property type="evidence" value="ECO:0007669"/>
    <property type="project" value="TreeGrafter"/>
</dbReference>
<dbReference type="SUPFAM" id="SSF48024">
    <property type="entry name" value="N-terminal domain of DnaB helicase"/>
    <property type="match status" value="1"/>
</dbReference>
<comment type="catalytic activity">
    <reaction evidence="11 13">
        <text>ATP + H2O = ADP + phosphate + H(+)</text>
        <dbReference type="Rhea" id="RHEA:13065"/>
        <dbReference type="ChEBI" id="CHEBI:15377"/>
        <dbReference type="ChEBI" id="CHEBI:15378"/>
        <dbReference type="ChEBI" id="CHEBI:30616"/>
        <dbReference type="ChEBI" id="CHEBI:43474"/>
        <dbReference type="ChEBI" id="CHEBI:456216"/>
        <dbReference type="EC" id="5.6.2.3"/>
    </reaction>
</comment>
<dbReference type="GO" id="GO:0003677">
    <property type="term" value="F:DNA binding"/>
    <property type="evidence" value="ECO:0007669"/>
    <property type="project" value="UniProtKB-UniRule"/>
</dbReference>
<dbReference type="EC" id="5.6.2.3" evidence="12 13"/>
<geneLocation type="plasmid" evidence="16">
    <name>p1fd4</name>
</geneLocation>
<dbReference type="SUPFAM" id="SSF52540">
    <property type="entry name" value="P-loop containing nucleoside triphosphate hydrolases"/>
    <property type="match status" value="1"/>
</dbReference>
<evidence type="ECO:0000256" key="8">
    <source>
        <dbReference type="ARBA" id="ARBA00022840"/>
    </source>
</evidence>
<evidence type="ECO:0000256" key="7">
    <source>
        <dbReference type="ARBA" id="ARBA00022806"/>
    </source>
</evidence>
<evidence type="ECO:0000256" key="11">
    <source>
        <dbReference type="ARBA" id="ARBA00048954"/>
    </source>
</evidence>
<keyword evidence="4 13" id="KW-0235">DNA replication</keyword>
<evidence type="ECO:0000256" key="2">
    <source>
        <dbReference type="ARBA" id="ARBA00011643"/>
    </source>
</evidence>
<dbReference type="GO" id="GO:0005524">
    <property type="term" value="F:ATP binding"/>
    <property type="evidence" value="ECO:0007669"/>
    <property type="project" value="UniProtKB-UniRule"/>
</dbReference>
<dbReference type="PROSITE" id="PS51199">
    <property type="entry name" value="SF4_HELICASE"/>
    <property type="match status" value="1"/>
</dbReference>
<evidence type="ECO:0000256" key="5">
    <source>
        <dbReference type="ARBA" id="ARBA00022741"/>
    </source>
</evidence>
<dbReference type="InterPro" id="IPR007693">
    <property type="entry name" value="DNA_helicase_DnaB-like_N"/>
</dbReference>
<keyword evidence="8 13" id="KW-0067">ATP-binding</keyword>
<dbReference type="Pfam" id="PF00772">
    <property type="entry name" value="DnaB"/>
    <property type="match status" value="1"/>
</dbReference>
<evidence type="ECO:0000256" key="6">
    <source>
        <dbReference type="ARBA" id="ARBA00022801"/>
    </source>
</evidence>
<keyword evidence="7 13" id="KW-0347">Helicase</keyword>
<dbReference type="GO" id="GO:1990077">
    <property type="term" value="C:primosome complex"/>
    <property type="evidence" value="ECO:0007669"/>
    <property type="project" value="UniProtKB-UniRule"/>
</dbReference>
<evidence type="ECO:0000256" key="4">
    <source>
        <dbReference type="ARBA" id="ARBA00022705"/>
    </source>
</evidence>
<dbReference type="Gene3D" id="3.40.50.300">
    <property type="entry name" value="P-loop containing nucleotide triphosphate hydrolases"/>
    <property type="match status" value="1"/>
</dbReference>
<evidence type="ECO:0000313" key="16">
    <source>
        <dbReference type="Proteomes" id="UP000438345"/>
    </source>
</evidence>
<comment type="subunit">
    <text evidence="2">Homohexamer.</text>
</comment>
<comment type="function">
    <text evidence="13">The main replicative DNA helicase, it participates in initiation and elongation during chromosome replication. Travels ahead of the DNA replisome, separating dsDNA into templates for DNA synthesis. A processive ATP-dependent 5'-3' DNA helicase it has DNA-dependent ATPase activity.</text>
</comment>
<keyword evidence="9 13" id="KW-0238">DNA-binding</keyword>
<dbReference type="Gene3D" id="1.10.860.10">
    <property type="entry name" value="DNAb Helicase, Chain A"/>
    <property type="match status" value="1"/>
</dbReference>
<organism evidence="15 16">
    <name type="scientific">Microcystis aeruginosa FD4</name>
    <dbReference type="NCBI Taxonomy" id="2686288"/>
    <lineage>
        <taxon>Bacteria</taxon>
        <taxon>Bacillati</taxon>
        <taxon>Cyanobacteriota</taxon>
        <taxon>Cyanophyceae</taxon>
        <taxon>Oscillatoriophycideae</taxon>
        <taxon>Chroococcales</taxon>
        <taxon>Microcystaceae</taxon>
        <taxon>Microcystis</taxon>
    </lineage>
</organism>
<dbReference type="InterPro" id="IPR007692">
    <property type="entry name" value="DNA_helicase_DnaB"/>
</dbReference>
<dbReference type="AlphaFoldDB" id="A0A857DC31"/>
<evidence type="ECO:0000259" key="14">
    <source>
        <dbReference type="PROSITE" id="PS51199"/>
    </source>
</evidence>
<keyword evidence="5 13" id="KW-0547">Nucleotide-binding</keyword>
<dbReference type="FunFam" id="1.10.860.10:FF:000001">
    <property type="entry name" value="Replicative DNA helicase"/>
    <property type="match status" value="1"/>
</dbReference>
<evidence type="ECO:0000313" key="15">
    <source>
        <dbReference type="EMBL" id="QGZ92936.1"/>
    </source>
</evidence>
<dbReference type="SMART" id="SM00382">
    <property type="entry name" value="AAA"/>
    <property type="match status" value="1"/>
</dbReference>
<dbReference type="CDD" id="cd00984">
    <property type="entry name" value="DnaB_C"/>
    <property type="match status" value="1"/>
</dbReference>
<dbReference type="Proteomes" id="UP000438345">
    <property type="component" value="Plasmid p1FD4"/>
</dbReference>
<keyword evidence="3 13" id="KW-0639">Primosome</keyword>
<evidence type="ECO:0000256" key="13">
    <source>
        <dbReference type="RuleBase" id="RU362085"/>
    </source>
</evidence>
<protein>
    <recommendedName>
        <fullName evidence="12 13">Replicative DNA helicase</fullName>
        <ecNumber evidence="12 13">5.6.2.3</ecNumber>
    </recommendedName>
</protein>
<evidence type="ECO:0000256" key="1">
    <source>
        <dbReference type="ARBA" id="ARBA00008428"/>
    </source>
</evidence>
<dbReference type="PANTHER" id="PTHR30153">
    <property type="entry name" value="REPLICATIVE DNA HELICASE DNAB"/>
    <property type="match status" value="1"/>
</dbReference>
<proteinExistence type="inferred from homology"/>
<reference evidence="15 16" key="1">
    <citation type="submission" date="2019-12" db="EMBL/GenBank/DDBJ databases">
        <title>Complete genome sequence of Microcystis aeruginosa strain FD4.</title>
        <authorList>
            <person name="Urakawa H."/>
        </authorList>
    </citation>
    <scope>NUCLEOTIDE SEQUENCE [LARGE SCALE GENOMIC DNA]</scope>
    <source>
        <strain evidence="15 16">FD4</strain>
        <plasmid evidence="16">p1fd4</plasmid>
    </source>
</reference>
<dbReference type="EMBL" id="CP046974">
    <property type="protein sequence ID" value="QGZ92936.1"/>
    <property type="molecule type" value="Genomic_DNA"/>
</dbReference>
<dbReference type="NCBIfam" id="TIGR00665">
    <property type="entry name" value="DnaB"/>
    <property type="match status" value="1"/>
</dbReference>
<keyword evidence="10" id="KW-0413">Isomerase</keyword>
<dbReference type="GO" id="GO:0006269">
    <property type="term" value="P:DNA replication, synthesis of primer"/>
    <property type="evidence" value="ECO:0007669"/>
    <property type="project" value="UniProtKB-UniRule"/>
</dbReference>
<dbReference type="GO" id="GO:0043139">
    <property type="term" value="F:5'-3' DNA helicase activity"/>
    <property type="evidence" value="ECO:0007669"/>
    <property type="project" value="UniProtKB-EC"/>
</dbReference>
<feature type="domain" description="SF4 helicase" evidence="14">
    <location>
        <begin position="170"/>
        <end position="452"/>
    </location>
</feature>
<dbReference type="PANTHER" id="PTHR30153:SF2">
    <property type="entry name" value="REPLICATIVE DNA HELICASE"/>
    <property type="match status" value="1"/>
</dbReference>
<evidence type="ECO:0000256" key="3">
    <source>
        <dbReference type="ARBA" id="ARBA00022515"/>
    </source>
</evidence>
<gene>
    <name evidence="15" type="primary">dnaB</name>
    <name evidence="15" type="ORF">GQR42_27270</name>
</gene>
<accession>A0A857DC31</accession>
<sequence>MYDSALPPQNIEAEESILGGILLDPKAMGRIVDFLAADAFYLRSHQEIYRAAVFLHGKGKPTDVMTVSSWLQDYQLLDEVGGIPRLLQLIERTVSAANIDRYAELVMDKYVRRQLIGTGGKVIELARDTTRELDEVLDGAEQEVFLVSNWGRTTRTLSNGEVASAAFTELEKNNPIYPTGLRELDNLIVGFEPGTLTLLAGRPSMGKSQAALFLALQMMVARRIPVVFFSLEMTAQQLEYRLWSLLSVHPHYCDCGFYPLRSGRIRQHRAGLAPLTEREHETIARVLGIATELPLYLNDDRGTTVVGIASECRRLISEKKKPGLVVVDYLQMMADDSPNGNRSYELGNVARGLYKMAGDLNVPVLALSQISRAVEGRNNKRPLMADLSQSGILEMVSDNVVLLYRDEYYNPDSSDRDVLELIVGKARHGLTGTARCLFDKSYGLLTELPGGNHGN</sequence>
<keyword evidence="6 13" id="KW-0378">Hydrolase</keyword>
<name>A0A857DC31_MICAE</name>
<dbReference type="InterPro" id="IPR036185">
    <property type="entry name" value="DNA_heli_DnaB-like_N_sf"/>
</dbReference>